<dbReference type="STRING" id="693661.Arcve_2092"/>
<dbReference type="SMART" id="SM00471">
    <property type="entry name" value="HDc"/>
    <property type="match status" value="1"/>
</dbReference>
<sequence length="185" mass="20853">MNSIPDSCPRSRPNSSSHDDGHVARVLKLALYIAEKEGADIEVVRKAAELHDIARDRPNHAIEGAKMARELLKKEGYSEEFIEKVAHCIEAHSFSSGVKPRTLEARVLSDADKLDAIGAIGVARTFLYSGEHGRSIEDTLKHFEEKLLRLKDLMETETGRKLAEKRHAFLVEFYGRLKEELRGDF</sequence>
<keyword evidence="3" id="KW-0378">Hydrolase</keyword>
<dbReference type="Gene3D" id="1.10.3210.50">
    <property type="match status" value="1"/>
</dbReference>
<dbReference type="PROSITE" id="PS51831">
    <property type="entry name" value="HD"/>
    <property type="match status" value="1"/>
</dbReference>
<name>F2KSL1_ARCVS</name>
<dbReference type="InterPro" id="IPR003607">
    <property type="entry name" value="HD/PDEase_dom"/>
</dbReference>
<dbReference type="NCBIfam" id="TIGR00277">
    <property type="entry name" value="HDIG"/>
    <property type="match status" value="1"/>
</dbReference>
<reference evidence="3 4" key="1">
    <citation type="submission" date="2011-03" db="EMBL/GenBank/DDBJ databases">
        <title>The complete genome of Archaeoglobus veneficus SNP6.</title>
        <authorList>
            <consortium name="US DOE Joint Genome Institute (JGI-PGF)"/>
            <person name="Lucas S."/>
            <person name="Copeland A."/>
            <person name="Lapidus A."/>
            <person name="Bruce D."/>
            <person name="Goodwin L."/>
            <person name="Pitluck S."/>
            <person name="Kyrpides N."/>
            <person name="Mavromatis K."/>
            <person name="Pagani I."/>
            <person name="Ivanova N."/>
            <person name="Mikhailova N."/>
            <person name="Lu M."/>
            <person name="Detter J.C."/>
            <person name="Tapia R."/>
            <person name="Han C."/>
            <person name="Land M."/>
            <person name="Hauser L."/>
            <person name="Markowitz V."/>
            <person name="Cheng J.-F."/>
            <person name="Hugenholtz P."/>
            <person name="Woyke T."/>
            <person name="Wu D."/>
            <person name="Spring S."/>
            <person name="Brambilla E."/>
            <person name="Klenk H.-P."/>
            <person name="Eisen J.A."/>
        </authorList>
    </citation>
    <scope>NUCLEOTIDE SEQUENCE [LARGE SCALE GENOMIC DNA]</scope>
    <source>
        <strain>SNP6</strain>
    </source>
</reference>
<accession>F2KSL1</accession>
<dbReference type="EMBL" id="CP002588">
    <property type="protein sequence ID" value="AEA48081.1"/>
    <property type="molecule type" value="Genomic_DNA"/>
</dbReference>
<protein>
    <submittedName>
        <fullName evidence="3">Metal dependent phosphohydrolase</fullName>
    </submittedName>
</protein>
<dbReference type="PANTHER" id="PTHR33594">
    <property type="entry name" value="SUPERFAMILY HYDROLASE, PUTATIVE (AFU_ORTHOLOGUE AFUA_1G03035)-RELATED"/>
    <property type="match status" value="1"/>
</dbReference>
<evidence type="ECO:0000259" key="2">
    <source>
        <dbReference type="PROSITE" id="PS51831"/>
    </source>
</evidence>
<feature type="domain" description="HD" evidence="2">
    <location>
        <begin position="19"/>
        <end position="117"/>
    </location>
</feature>
<evidence type="ECO:0000256" key="1">
    <source>
        <dbReference type="SAM" id="MobiDB-lite"/>
    </source>
</evidence>
<feature type="region of interest" description="Disordered" evidence="1">
    <location>
        <begin position="1"/>
        <end position="20"/>
    </location>
</feature>
<dbReference type="Proteomes" id="UP000008136">
    <property type="component" value="Chromosome"/>
</dbReference>
<dbReference type="KEGG" id="ave:Arcve_2092"/>
<dbReference type="eggNOG" id="arCOG01860">
    <property type="taxonomic scope" value="Archaea"/>
</dbReference>
<dbReference type="CDD" id="cd00077">
    <property type="entry name" value="HDc"/>
    <property type="match status" value="1"/>
</dbReference>
<evidence type="ECO:0000313" key="4">
    <source>
        <dbReference type="Proteomes" id="UP000008136"/>
    </source>
</evidence>
<dbReference type="OrthoDB" id="17914at2157"/>
<dbReference type="HOGENOM" id="CLU_036524_3_1_2"/>
<gene>
    <name evidence="3" type="ordered locus">Arcve_2092</name>
</gene>
<dbReference type="Pfam" id="PF01966">
    <property type="entry name" value="HD"/>
    <property type="match status" value="1"/>
</dbReference>
<organism evidence="3 4">
    <name type="scientific">Archaeoglobus veneficus (strain DSM 11195 / SNP6)</name>
    <dbReference type="NCBI Taxonomy" id="693661"/>
    <lineage>
        <taxon>Archaea</taxon>
        <taxon>Methanobacteriati</taxon>
        <taxon>Methanobacteriota</taxon>
        <taxon>Archaeoglobi</taxon>
        <taxon>Archaeoglobales</taxon>
        <taxon>Archaeoglobaceae</taxon>
        <taxon>Archaeoglobus</taxon>
    </lineage>
</organism>
<dbReference type="AlphaFoldDB" id="F2KSL1"/>
<evidence type="ECO:0000313" key="3">
    <source>
        <dbReference type="EMBL" id="AEA48081.1"/>
    </source>
</evidence>
<dbReference type="InterPro" id="IPR006674">
    <property type="entry name" value="HD_domain"/>
</dbReference>
<dbReference type="GO" id="GO:0016787">
    <property type="term" value="F:hydrolase activity"/>
    <property type="evidence" value="ECO:0007669"/>
    <property type="project" value="UniProtKB-KW"/>
</dbReference>
<keyword evidence="4" id="KW-1185">Reference proteome</keyword>
<dbReference type="GeneID" id="10395226"/>
<dbReference type="InterPro" id="IPR006675">
    <property type="entry name" value="HDIG_dom"/>
</dbReference>
<dbReference type="PANTHER" id="PTHR33594:SF1">
    <property type="entry name" value="HD_PDEASE DOMAIN-CONTAINING PROTEIN"/>
    <property type="match status" value="1"/>
</dbReference>
<proteinExistence type="predicted"/>
<dbReference type="RefSeq" id="WP_013684732.1">
    <property type="nucleotide sequence ID" value="NC_015320.1"/>
</dbReference>
<dbReference type="SUPFAM" id="SSF109604">
    <property type="entry name" value="HD-domain/PDEase-like"/>
    <property type="match status" value="1"/>
</dbReference>